<keyword evidence="11" id="KW-0812">Transmembrane</keyword>
<reference evidence="13" key="1">
    <citation type="journal article" date="2017" name="Genome Announc.">
        <title>Draft Genome Sequence of Terrimicrobium sacchariphilum NM-5T, a Facultative Anaerobic Soil Bacterium of the Class Spartobacteria.</title>
        <authorList>
            <person name="Qiu Y.L."/>
            <person name="Tourlousse D.M."/>
            <person name="Matsuura N."/>
            <person name="Ohashi A."/>
            <person name="Sekiguchi Y."/>
        </authorList>
    </citation>
    <scope>NUCLEOTIDE SEQUENCE [LARGE SCALE GENOMIC DNA]</scope>
    <source>
        <strain evidence="13">NM-5</strain>
    </source>
</reference>
<dbReference type="Proteomes" id="UP000076023">
    <property type="component" value="Unassembled WGS sequence"/>
</dbReference>
<evidence type="ECO:0000256" key="4">
    <source>
        <dbReference type="ARBA" id="ARBA00022676"/>
    </source>
</evidence>
<gene>
    <name evidence="12" type="ORF">TSACC_3190</name>
</gene>
<dbReference type="GO" id="GO:0005829">
    <property type="term" value="C:cytosol"/>
    <property type="evidence" value="ECO:0007669"/>
    <property type="project" value="TreeGrafter"/>
</dbReference>
<dbReference type="Pfam" id="PF03279">
    <property type="entry name" value="Lip_A_acyltrans"/>
    <property type="match status" value="1"/>
</dbReference>
<dbReference type="RefSeq" id="WP_169809701.1">
    <property type="nucleotide sequence ID" value="NZ_BDCO01000003.1"/>
</dbReference>
<name>A0A146GF81_TERSA</name>
<dbReference type="Pfam" id="PF01075">
    <property type="entry name" value="Glyco_transf_9"/>
    <property type="match status" value="1"/>
</dbReference>
<comment type="caution">
    <text evidence="12">The sequence shown here is derived from an EMBL/GenBank/DDBJ whole genome shotgun (WGS) entry which is preliminary data.</text>
</comment>
<evidence type="ECO:0000256" key="1">
    <source>
        <dbReference type="ARBA" id="ARBA00004533"/>
    </source>
</evidence>
<dbReference type="SUPFAM" id="SSF53756">
    <property type="entry name" value="UDP-Glycosyltransferase/glycogen phosphorylase"/>
    <property type="match status" value="1"/>
</dbReference>
<keyword evidence="11" id="KW-1133">Transmembrane helix</keyword>
<dbReference type="STRING" id="690879.TSACC_3190"/>
<organism evidence="12 13">
    <name type="scientific">Terrimicrobium sacchariphilum</name>
    <dbReference type="NCBI Taxonomy" id="690879"/>
    <lineage>
        <taxon>Bacteria</taxon>
        <taxon>Pseudomonadati</taxon>
        <taxon>Verrucomicrobiota</taxon>
        <taxon>Terrimicrobiia</taxon>
        <taxon>Terrimicrobiales</taxon>
        <taxon>Terrimicrobiaceae</taxon>
        <taxon>Terrimicrobium</taxon>
    </lineage>
</organism>
<dbReference type="PANTHER" id="PTHR30160:SF7">
    <property type="entry name" value="ADP-HEPTOSE--LPS HEPTOSYLTRANSFERASE 2"/>
    <property type="match status" value="1"/>
</dbReference>
<keyword evidence="5 12" id="KW-0808">Transferase</keyword>
<dbReference type="PANTHER" id="PTHR30160">
    <property type="entry name" value="TETRAACYLDISACCHARIDE 4'-KINASE-RELATED"/>
    <property type="match status" value="1"/>
</dbReference>
<comment type="subcellular location">
    <subcellularLocation>
        <location evidence="1">Cell inner membrane</location>
    </subcellularLocation>
</comment>
<dbReference type="InterPro" id="IPR004960">
    <property type="entry name" value="LipA_acyltrans"/>
</dbReference>
<evidence type="ECO:0000256" key="11">
    <source>
        <dbReference type="SAM" id="Phobius"/>
    </source>
</evidence>
<accession>A0A146GF81</accession>
<dbReference type="InParanoid" id="A0A146GF81"/>
<evidence type="ECO:0000313" key="12">
    <source>
        <dbReference type="EMBL" id="GAT35126.1"/>
    </source>
</evidence>
<dbReference type="NCBIfam" id="TIGR02195">
    <property type="entry name" value="heptsyl_trn_II"/>
    <property type="match status" value="1"/>
</dbReference>
<evidence type="ECO:0000256" key="5">
    <source>
        <dbReference type="ARBA" id="ARBA00022679"/>
    </source>
</evidence>
<evidence type="ECO:0000256" key="7">
    <source>
        <dbReference type="ARBA" id="ARBA00023315"/>
    </source>
</evidence>
<evidence type="ECO:0000256" key="2">
    <source>
        <dbReference type="ARBA" id="ARBA00022475"/>
    </source>
</evidence>
<evidence type="ECO:0000256" key="10">
    <source>
        <dbReference type="ARBA" id="ARBA00047503"/>
    </source>
</evidence>
<dbReference type="Gene3D" id="3.40.50.2000">
    <property type="entry name" value="Glycogen Phosphorylase B"/>
    <property type="match status" value="2"/>
</dbReference>
<dbReference type="InterPro" id="IPR002201">
    <property type="entry name" value="Glyco_trans_9"/>
</dbReference>
<dbReference type="CDD" id="cd07984">
    <property type="entry name" value="LPLAT_LABLAT-like"/>
    <property type="match status" value="1"/>
</dbReference>
<proteinExistence type="inferred from homology"/>
<evidence type="ECO:0000256" key="6">
    <source>
        <dbReference type="ARBA" id="ARBA00023136"/>
    </source>
</evidence>
<evidence type="ECO:0000256" key="8">
    <source>
        <dbReference type="ARBA" id="ARBA00043995"/>
    </source>
</evidence>
<dbReference type="GO" id="GO:0008713">
    <property type="term" value="F:ADP-heptose-lipopolysaccharide heptosyltransferase activity"/>
    <property type="evidence" value="ECO:0007669"/>
    <property type="project" value="UniProtKB-EC"/>
</dbReference>
<dbReference type="AlphaFoldDB" id="A0A146GF81"/>
<dbReference type="CDD" id="cd03789">
    <property type="entry name" value="GT9_LPS_heptosyltransferase"/>
    <property type="match status" value="1"/>
</dbReference>
<dbReference type="EMBL" id="BDCO01000003">
    <property type="protein sequence ID" value="GAT35126.1"/>
    <property type="molecule type" value="Genomic_DNA"/>
</dbReference>
<keyword evidence="4" id="KW-0328">Glycosyltransferase</keyword>
<keyword evidence="7" id="KW-0012">Acyltransferase</keyword>
<dbReference type="GO" id="GO:0016746">
    <property type="term" value="F:acyltransferase activity"/>
    <property type="evidence" value="ECO:0007669"/>
    <property type="project" value="UniProtKB-KW"/>
</dbReference>
<sequence>MVDRITYFLALGIISVIRCLPLGAAFVLGQSLGALLWAILPSYRRLARENLTRVFGEEKTPAEIRALTFKHFTTLGANSVCALNIAGASQKVIAKAAWIAHPERLQKHLAAGRPAVIAINHIGNWELYAQMVFMMPEIKFGTVYQALRNKPLDDLINQDRRRLGVATFDRKRGFNEAIALLRQPGVVGVLVDQNAGDGGIFMPFFNRLSSTSPLAATLAIRTEAAVVPIAIFTEGFAKWRVEISEEVPYDPAQPEQLTLDINKALERQIRESPADWFWVHNRWKTPLPHFLTVTQKRGVYLPEGEKETLKPFRIVVRSPNWLGDAVMSFRAARAFKLGRPDTHLAILTPAKLAGLWKLVPEVDEIIPFEPKESIFSVAKKLRGRFDVAVLFPNSLRSALEAWLAGIPRRFGYRGHNREYFLNQIPSEKKKKKKKVAPKPEHHADRYFTLAEKCGGVEPPPLPRRSRPAPGKPVIGVCPGAEYGPAKRWPAESFRKTMDLVSAKLDCKWVILGVSADQPIAAEIIEGFPGEVEDLTGKTSLDGLVETLETLTALVTNDTGTMHLADFLGVPLVSIFGSTEPDLTGPRKDKSVVIRHRVECSPCFLRDCPVDFRCMAAVTPEEVSSRVLELVNGGQ</sequence>
<keyword evidence="3" id="KW-0997">Cell inner membrane</keyword>
<dbReference type="InterPro" id="IPR051199">
    <property type="entry name" value="LPS_LOS_Heptosyltrfase"/>
</dbReference>
<comment type="similarity">
    <text evidence="8">Belongs to the glycosyltransferase 9 family.</text>
</comment>
<protein>
    <recommendedName>
        <fullName evidence="9">lipopolysaccharide heptosyltransferase II</fullName>
        <ecNumber evidence="9">2.4.99.24</ecNumber>
    </recommendedName>
</protein>
<evidence type="ECO:0000256" key="3">
    <source>
        <dbReference type="ARBA" id="ARBA00022519"/>
    </source>
</evidence>
<comment type="catalytic activity">
    <reaction evidence="10">
        <text>an L-alpha-D-Hep-(1-&gt;5)-[alpha-Kdo-(2-&gt;4)]-alpha-Kdo-(2-&gt;6)-lipid A + ADP-L-glycero-beta-D-manno-heptose = an L-alpha-D-Hep-(1-&gt;3)-L-alpha-D-Hep-(1-&gt;5)-[alpha-Kdo-(2-&gt;4)]-alpha-Kdo-(2-&gt;6)-lipid A + ADP + H(+)</text>
        <dbReference type="Rhea" id="RHEA:74071"/>
        <dbReference type="ChEBI" id="CHEBI:15378"/>
        <dbReference type="ChEBI" id="CHEBI:61506"/>
        <dbReference type="ChEBI" id="CHEBI:193068"/>
        <dbReference type="ChEBI" id="CHEBI:193069"/>
        <dbReference type="ChEBI" id="CHEBI:456216"/>
        <dbReference type="EC" id="2.4.99.24"/>
    </reaction>
</comment>
<evidence type="ECO:0000256" key="9">
    <source>
        <dbReference type="ARBA" id="ARBA00044042"/>
    </source>
</evidence>
<dbReference type="GO" id="GO:0009247">
    <property type="term" value="P:glycolipid biosynthetic process"/>
    <property type="evidence" value="ECO:0007669"/>
    <property type="project" value="UniProtKB-ARBA"/>
</dbReference>
<dbReference type="EC" id="2.4.99.24" evidence="9"/>
<evidence type="ECO:0000313" key="13">
    <source>
        <dbReference type="Proteomes" id="UP000076023"/>
    </source>
</evidence>
<dbReference type="GO" id="GO:0009244">
    <property type="term" value="P:lipopolysaccharide core region biosynthetic process"/>
    <property type="evidence" value="ECO:0007669"/>
    <property type="project" value="TreeGrafter"/>
</dbReference>
<keyword evidence="13" id="KW-1185">Reference proteome</keyword>
<dbReference type="InterPro" id="IPR011910">
    <property type="entry name" value="RfaF"/>
</dbReference>
<keyword evidence="2" id="KW-1003">Cell membrane</keyword>
<keyword evidence="6 11" id="KW-0472">Membrane</keyword>
<feature type="transmembrane region" description="Helical" evidence="11">
    <location>
        <begin position="7"/>
        <end position="40"/>
    </location>
</feature>
<dbReference type="GO" id="GO:0005886">
    <property type="term" value="C:plasma membrane"/>
    <property type="evidence" value="ECO:0007669"/>
    <property type="project" value="UniProtKB-SubCell"/>
</dbReference>